<keyword evidence="3" id="KW-0732">Signal</keyword>
<name>A0A914XY26_9BILA</name>
<keyword evidence="4" id="KW-0378">Hydrolase</keyword>
<comment type="similarity">
    <text evidence="1">Belongs to the peptidase S28 family.</text>
</comment>
<keyword evidence="5" id="KW-0325">Glycoprotein</keyword>
<reference evidence="7" key="1">
    <citation type="submission" date="2022-11" db="UniProtKB">
        <authorList>
            <consortium name="WormBaseParasite"/>
        </authorList>
    </citation>
    <scope>IDENTIFICATION</scope>
</reference>
<accession>A0A914XY26</accession>
<sequence>MCGDIFGPSIDTPYITQKVEESAYHFGNPWNYTATNVVLPNGGYDPWSALGSKVKRMEIHQIAVTTPRAAHCSDMYPTRKGEPPGLESTRTIIQLEVDYYFTPNTINNNT</sequence>
<dbReference type="PANTHER" id="PTHR11010:SF101">
    <property type="entry name" value="SERINE PROTEASE F56F10.1-RELATED"/>
    <property type="match status" value="1"/>
</dbReference>
<dbReference type="InterPro" id="IPR008758">
    <property type="entry name" value="Peptidase_S28"/>
</dbReference>
<proteinExistence type="inferred from homology"/>
<dbReference type="AlphaFoldDB" id="A0A914XY26"/>
<dbReference type="GO" id="GO:0070008">
    <property type="term" value="F:serine-type exopeptidase activity"/>
    <property type="evidence" value="ECO:0007669"/>
    <property type="project" value="InterPro"/>
</dbReference>
<protein>
    <submittedName>
        <fullName evidence="7">Uncharacterized protein</fullName>
    </submittedName>
</protein>
<dbReference type="Proteomes" id="UP000887577">
    <property type="component" value="Unplaced"/>
</dbReference>
<dbReference type="GO" id="GO:0008239">
    <property type="term" value="F:dipeptidyl-peptidase activity"/>
    <property type="evidence" value="ECO:0007669"/>
    <property type="project" value="TreeGrafter"/>
</dbReference>
<keyword evidence="2" id="KW-0645">Protease</keyword>
<dbReference type="Gene3D" id="3.40.50.1820">
    <property type="entry name" value="alpha/beta hydrolase"/>
    <property type="match status" value="1"/>
</dbReference>
<keyword evidence="6" id="KW-1185">Reference proteome</keyword>
<organism evidence="6 7">
    <name type="scientific">Panagrolaimus superbus</name>
    <dbReference type="NCBI Taxonomy" id="310955"/>
    <lineage>
        <taxon>Eukaryota</taxon>
        <taxon>Metazoa</taxon>
        <taxon>Ecdysozoa</taxon>
        <taxon>Nematoda</taxon>
        <taxon>Chromadorea</taxon>
        <taxon>Rhabditida</taxon>
        <taxon>Tylenchina</taxon>
        <taxon>Panagrolaimomorpha</taxon>
        <taxon>Panagrolaimoidea</taxon>
        <taxon>Panagrolaimidae</taxon>
        <taxon>Panagrolaimus</taxon>
    </lineage>
</organism>
<dbReference type="WBParaSite" id="PSU_v2.g12105.t1">
    <property type="protein sequence ID" value="PSU_v2.g12105.t1"/>
    <property type="gene ID" value="PSU_v2.g12105"/>
</dbReference>
<evidence type="ECO:0000256" key="2">
    <source>
        <dbReference type="ARBA" id="ARBA00022670"/>
    </source>
</evidence>
<dbReference type="InterPro" id="IPR029058">
    <property type="entry name" value="AB_hydrolase_fold"/>
</dbReference>
<dbReference type="Pfam" id="PF05577">
    <property type="entry name" value="Peptidase_S28"/>
    <property type="match status" value="1"/>
</dbReference>
<evidence type="ECO:0000256" key="1">
    <source>
        <dbReference type="ARBA" id="ARBA00011079"/>
    </source>
</evidence>
<evidence type="ECO:0000256" key="3">
    <source>
        <dbReference type="ARBA" id="ARBA00022729"/>
    </source>
</evidence>
<evidence type="ECO:0000256" key="4">
    <source>
        <dbReference type="ARBA" id="ARBA00022801"/>
    </source>
</evidence>
<evidence type="ECO:0000313" key="6">
    <source>
        <dbReference type="Proteomes" id="UP000887577"/>
    </source>
</evidence>
<evidence type="ECO:0000313" key="7">
    <source>
        <dbReference type="WBParaSite" id="PSU_v2.g12105.t1"/>
    </source>
</evidence>
<evidence type="ECO:0000256" key="5">
    <source>
        <dbReference type="ARBA" id="ARBA00023180"/>
    </source>
</evidence>
<dbReference type="PANTHER" id="PTHR11010">
    <property type="entry name" value="PROTEASE S28 PRO-X CARBOXYPEPTIDASE-RELATED"/>
    <property type="match status" value="1"/>
</dbReference>
<dbReference type="GO" id="GO:0006508">
    <property type="term" value="P:proteolysis"/>
    <property type="evidence" value="ECO:0007669"/>
    <property type="project" value="UniProtKB-KW"/>
</dbReference>